<organism evidence="1 2">
    <name type="scientific">Candidatus Thiodiazotropha endolucinida</name>
    <dbReference type="NCBI Taxonomy" id="1655433"/>
    <lineage>
        <taxon>Bacteria</taxon>
        <taxon>Pseudomonadati</taxon>
        <taxon>Pseudomonadota</taxon>
        <taxon>Gammaproteobacteria</taxon>
        <taxon>Chromatiales</taxon>
        <taxon>Sedimenticolaceae</taxon>
        <taxon>Candidatus Thiodiazotropha</taxon>
    </lineage>
</organism>
<dbReference type="Proteomes" id="UP000094769">
    <property type="component" value="Unassembled WGS sequence"/>
</dbReference>
<protein>
    <recommendedName>
        <fullName evidence="3">Cytochrome C</fullName>
    </recommendedName>
</protein>
<dbReference type="GO" id="GO:0020037">
    <property type="term" value="F:heme binding"/>
    <property type="evidence" value="ECO:0007669"/>
    <property type="project" value="InterPro"/>
</dbReference>
<dbReference type="GO" id="GO:0005506">
    <property type="term" value="F:iron ion binding"/>
    <property type="evidence" value="ECO:0007669"/>
    <property type="project" value="InterPro"/>
</dbReference>
<dbReference type="AlphaFoldDB" id="A0A7Z0VHU1"/>
<dbReference type="GO" id="GO:0009055">
    <property type="term" value="F:electron transfer activity"/>
    <property type="evidence" value="ECO:0007669"/>
    <property type="project" value="InterPro"/>
</dbReference>
<dbReference type="GO" id="GO:0022900">
    <property type="term" value="P:electron transport chain"/>
    <property type="evidence" value="ECO:0007669"/>
    <property type="project" value="InterPro"/>
</dbReference>
<evidence type="ECO:0000313" key="2">
    <source>
        <dbReference type="Proteomes" id="UP000094769"/>
    </source>
</evidence>
<keyword evidence="2" id="KW-1185">Reference proteome</keyword>
<gene>
    <name evidence="1" type="ORF">CODIS_39620</name>
</gene>
<sequence length="155" mass="17055">MRMKSCCIPAALLLLVVAGLLYKFLWRGEVAPASDGRSAILMPQQERDLVLREMRGFLQAVQAILVAADRGNTQGIVDAAREVGATQQQGMPGTLVKRLPAGFKMLGFDTHRRFDQLALDAEQLGDTQHSLQQLAKLMTNCVSCHASYRIDSINE</sequence>
<evidence type="ECO:0008006" key="3">
    <source>
        <dbReference type="Google" id="ProtNLM"/>
    </source>
</evidence>
<dbReference type="EMBL" id="MARB01000034">
    <property type="protein sequence ID" value="ODJ85844.1"/>
    <property type="molecule type" value="Genomic_DNA"/>
</dbReference>
<proteinExistence type="predicted"/>
<comment type="caution">
    <text evidence="1">The sequence shown here is derived from an EMBL/GenBank/DDBJ whole genome shotgun (WGS) entry which is preliminary data.</text>
</comment>
<name>A0A7Z0VHU1_9GAMM</name>
<dbReference type="InterPro" id="IPR010980">
    <property type="entry name" value="Cyt_c/b562"/>
</dbReference>
<accession>A0A7Z0VHU1</accession>
<evidence type="ECO:0000313" key="1">
    <source>
        <dbReference type="EMBL" id="ODJ85844.1"/>
    </source>
</evidence>
<dbReference type="SUPFAM" id="SSF47175">
    <property type="entry name" value="Cytochromes"/>
    <property type="match status" value="1"/>
</dbReference>
<reference evidence="1 2" key="1">
    <citation type="submission" date="2016-06" db="EMBL/GenBank/DDBJ databases">
        <title>Genome sequence of endosymbiont of Candidatus Endolucinida thiodiazotropha.</title>
        <authorList>
            <person name="Poehlein A."/>
            <person name="Koenig S."/>
            <person name="Heiden S.E."/>
            <person name="Thuermer A."/>
            <person name="Voget S."/>
            <person name="Daniel R."/>
            <person name="Markert S."/>
            <person name="Gros O."/>
            <person name="Schweder T."/>
        </authorList>
    </citation>
    <scope>NUCLEOTIDE SEQUENCE [LARGE SCALE GENOMIC DNA]</scope>
    <source>
        <strain evidence="1 2">COS</strain>
    </source>
</reference>